<comment type="similarity">
    <text evidence="2">Belongs to the FAD-binding monooxygenase family.</text>
</comment>
<proteinExistence type="inferred from homology"/>
<evidence type="ECO:0000313" key="9">
    <source>
        <dbReference type="EMBL" id="GIG71712.1"/>
    </source>
</evidence>
<evidence type="ECO:0000256" key="5">
    <source>
        <dbReference type="ARBA" id="ARBA00022857"/>
    </source>
</evidence>
<dbReference type="Gene3D" id="3.50.50.60">
    <property type="entry name" value="FAD/NAD(P)-binding domain"/>
    <property type="match status" value="2"/>
</dbReference>
<protein>
    <submittedName>
        <fullName evidence="9">Flavin-binding monooxygenase</fullName>
    </submittedName>
</protein>
<evidence type="ECO:0000256" key="4">
    <source>
        <dbReference type="ARBA" id="ARBA00022827"/>
    </source>
</evidence>
<dbReference type="GO" id="GO:0050661">
    <property type="term" value="F:NADP binding"/>
    <property type="evidence" value="ECO:0007669"/>
    <property type="project" value="InterPro"/>
</dbReference>
<dbReference type="EMBL" id="BONU01000001">
    <property type="protein sequence ID" value="GIG71712.1"/>
    <property type="molecule type" value="Genomic_DNA"/>
</dbReference>
<keyword evidence="4" id="KW-0274">FAD</keyword>
<dbReference type="InterPro" id="IPR020946">
    <property type="entry name" value="Flavin_mOase-like"/>
</dbReference>
<keyword evidence="6" id="KW-0560">Oxidoreductase</keyword>
<dbReference type="SUPFAM" id="SSF51905">
    <property type="entry name" value="FAD/NAD(P)-binding domain"/>
    <property type="match status" value="1"/>
</dbReference>
<evidence type="ECO:0000256" key="3">
    <source>
        <dbReference type="ARBA" id="ARBA00022630"/>
    </source>
</evidence>
<keyword evidence="3" id="KW-0285">Flavoprotein</keyword>
<dbReference type="AlphaFoldDB" id="A0A8J3LEP2"/>
<evidence type="ECO:0000256" key="1">
    <source>
        <dbReference type="ARBA" id="ARBA00001974"/>
    </source>
</evidence>
<dbReference type="PANTHER" id="PTHR43872">
    <property type="entry name" value="MONOOXYGENASE, PUTATIVE (AFU_ORTHOLOGUE AFUA_8G02570)-RELATED"/>
    <property type="match status" value="1"/>
</dbReference>
<accession>A0A8J3LEP2</accession>
<evidence type="ECO:0000313" key="10">
    <source>
        <dbReference type="Proteomes" id="UP000653674"/>
    </source>
</evidence>
<comment type="cofactor">
    <cofactor evidence="1">
        <name>FAD</name>
        <dbReference type="ChEBI" id="CHEBI:57692"/>
    </cofactor>
</comment>
<dbReference type="Proteomes" id="UP000653674">
    <property type="component" value="Unassembled WGS sequence"/>
</dbReference>
<keyword evidence="7 9" id="KW-0503">Monooxygenase</keyword>
<feature type="region of interest" description="Disordered" evidence="8">
    <location>
        <begin position="487"/>
        <end position="514"/>
    </location>
</feature>
<keyword evidence="5" id="KW-0521">NADP</keyword>
<reference evidence="9" key="1">
    <citation type="submission" date="2021-01" db="EMBL/GenBank/DDBJ databases">
        <title>Whole genome shotgun sequence of Planosporangium flavigriseum NBRC 105377.</title>
        <authorList>
            <person name="Komaki H."/>
            <person name="Tamura T."/>
        </authorList>
    </citation>
    <scope>NUCLEOTIDE SEQUENCE</scope>
    <source>
        <strain evidence="9">NBRC 105377</strain>
    </source>
</reference>
<gene>
    <name evidence="9" type="ORF">Pfl04_01160</name>
</gene>
<dbReference type="InterPro" id="IPR036188">
    <property type="entry name" value="FAD/NAD-bd_sf"/>
</dbReference>
<dbReference type="Pfam" id="PF00743">
    <property type="entry name" value="FMO-like"/>
    <property type="match status" value="1"/>
</dbReference>
<sequence>MTTTEHVDVLIVGAGLSGIGAAHHLQSAFPRRSYAILEARDAIGGTWDLFRYPGVRSDSDMHTLGYRFRPWTQAKAIADGPSILRYIRDTAAEAGIDRHIRFGHRVTHASWSTDDARWTVEAVHDGEPVRLTAHFLYVCSGYYRYDAGHTPDFPGIEQFGGTVVHPQQWPADLDYTGKKVVVIGSGATAVTLVPAMTDRAAHVTMLQRSPTYITALPAEDPIANGLRSVLGVRRAYPVTRWKNVALSTLFYQLSQRRPKLVKSMLRKAAIKQLPAGYEVDTHFAPYYNPWDQRLCVVPDGDLFKAIKHGKASVVTDRIKEFTETGLRLESGAELEADIVVTATGLRLLAFGGMQLSVDGRDVSLPETMAYKGMMLSGVPNFAFTIGYTNASWTLKADLVSEYVVRLLRHLDAHGYDQCVPTNDDLGVTEQPLLDFAAGYVLRSIDEFPRAGSRAPWRLGMSYAHDVVALRYGRIDDGVLRFKRRSNRAPSAVGAGGGGGRESNPPDPDPGPHRF</sequence>
<keyword evidence="10" id="KW-1185">Reference proteome</keyword>
<evidence type="ECO:0000256" key="6">
    <source>
        <dbReference type="ARBA" id="ARBA00023002"/>
    </source>
</evidence>
<organism evidence="9 10">
    <name type="scientific">Planosporangium flavigriseum</name>
    <dbReference type="NCBI Taxonomy" id="373681"/>
    <lineage>
        <taxon>Bacteria</taxon>
        <taxon>Bacillati</taxon>
        <taxon>Actinomycetota</taxon>
        <taxon>Actinomycetes</taxon>
        <taxon>Micromonosporales</taxon>
        <taxon>Micromonosporaceae</taxon>
        <taxon>Planosporangium</taxon>
    </lineage>
</organism>
<dbReference type="InterPro" id="IPR051820">
    <property type="entry name" value="FAD-binding_MO"/>
</dbReference>
<dbReference type="GO" id="GO:0050660">
    <property type="term" value="F:flavin adenine dinucleotide binding"/>
    <property type="evidence" value="ECO:0007669"/>
    <property type="project" value="InterPro"/>
</dbReference>
<comment type="caution">
    <text evidence="9">The sequence shown here is derived from an EMBL/GenBank/DDBJ whole genome shotgun (WGS) entry which is preliminary data.</text>
</comment>
<name>A0A8J3LEP2_9ACTN</name>
<dbReference type="PANTHER" id="PTHR43872:SF1">
    <property type="entry name" value="MONOOXYGENASE, PUTATIVE (AFU_ORTHOLOGUE AFUA_8G02570)-RELATED"/>
    <property type="match status" value="1"/>
</dbReference>
<evidence type="ECO:0000256" key="7">
    <source>
        <dbReference type="ARBA" id="ARBA00023033"/>
    </source>
</evidence>
<dbReference type="FunFam" id="3.50.50.60:FF:000228">
    <property type="entry name" value="FAD-containing monooxygenase EthA"/>
    <property type="match status" value="1"/>
</dbReference>
<evidence type="ECO:0000256" key="2">
    <source>
        <dbReference type="ARBA" id="ARBA00010139"/>
    </source>
</evidence>
<dbReference type="Pfam" id="PF13450">
    <property type="entry name" value="NAD_binding_8"/>
    <property type="match status" value="1"/>
</dbReference>
<evidence type="ECO:0000256" key="8">
    <source>
        <dbReference type="SAM" id="MobiDB-lite"/>
    </source>
</evidence>
<dbReference type="RefSeq" id="WP_168076242.1">
    <property type="nucleotide sequence ID" value="NZ_BAAAQJ010000026.1"/>
</dbReference>
<dbReference type="GO" id="GO:0004499">
    <property type="term" value="F:N,N-dimethylaniline monooxygenase activity"/>
    <property type="evidence" value="ECO:0007669"/>
    <property type="project" value="InterPro"/>
</dbReference>